<evidence type="ECO:0000256" key="6">
    <source>
        <dbReference type="ARBA" id="ARBA00023136"/>
    </source>
</evidence>
<feature type="transmembrane region" description="Helical" evidence="7">
    <location>
        <begin position="352"/>
        <end position="375"/>
    </location>
</feature>
<comment type="similarity">
    <text evidence="2">Belongs to the major facilitator superfamily.</text>
</comment>
<evidence type="ECO:0000256" key="3">
    <source>
        <dbReference type="ARBA" id="ARBA00022448"/>
    </source>
</evidence>
<protein>
    <submittedName>
        <fullName evidence="9">MFS transporter</fullName>
    </submittedName>
</protein>
<dbReference type="SUPFAM" id="SSF103473">
    <property type="entry name" value="MFS general substrate transporter"/>
    <property type="match status" value="1"/>
</dbReference>
<comment type="subcellular location">
    <subcellularLocation>
        <location evidence="1">Cell membrane</location>
        <topology evidence="1">Multi-pass membrane protein</topology>
    </subcellularLocation>
</comment>
<dbReference type="GO" id="GO:0022857">
    <property type="term" value="F:transmembrane transporter activity"/>
    <property type="evidence" value="ECO:0007669"/>
    <property type="project" value="InterPro"/>
</dbReference>
<dbReference type="Proteomes" id="UP000306888">
    <property type="component" value="Unassembled WGS sequence"/>
</dbReference>
<feature type="transmembrane region" description="Helical" evidence="7">
    <location>
        <begin position="40"/>
        <end position="59"/>
    </location>
</feature>
<dbReference type="InterPro" id="IPR011701">
    <property type="entry name" value="MFS"/>
</dbReference>
<sequence length="390" mass="42548">MIRVLLIIIYIAFISLGLPDAIMGSAWPMIHNDLNVPISYAGIATMIVSGGTIISSFFSERVIRKFGTGKVTTFSVLLTATGLLGIYISPSFIWICLMGIPLGIGAGAVDSALNNFVALHYKARHMNWLHCFWGIGATSGPFIMSVYLLKDNGWRLGYATIGIIQAILVVCLFISLPIWRKFEAPNNNEEEKSSEVKVSILLKLPGAKAALISFLCYCAVELTTGLWASSFLVMNNGLSTERAAKWVSFYYLGITVGRFLSGFMAMKFNNKQMIRIGQVICILGAAILTLSLSESMQLSGLIAIGLGCAPIYPAMLHETPNRFGKELSQGIMGIQMATAYIGSTFIPPLFGAISQLIGFKFLPIFLLIFMGIMLLSSEHVNKKVKVNNEI</sequence>
<dbReference type="InterPro" id="IPR051788">
    <property type="entry name" value="MFS_Transporter"/>
</dbReference>
<evidence type="ECO:0000313" key="10">
    <source>
        <dbReference type="Proteomes" id="UP000306888"/>
    </source>
</evidence>
<dbReference type="EMBL" id="SRYR01000002">
    <property type="protein sequence ID" value="TGY42720.1"/>
    <property type="molecule type" value="Genomic_DNA"/>
</dbReference>
<dbReference type="PANTHER" id="PTHR23514">
    <property type="entry name" value="BYPASS OF STOP CODON PROTEIN 6"/>
    <property type="match status" value="1"/>
</dbReference>
<keyword evidence="3" id="KW-0813">Transport</keyword>
<feature type="transmembrane region" description="Helical" evidence="7">
    <location>
        <begin position="248"/>
        <end position="266"/>
    </location>
</feature>
<feature type="transmembrane region" description="Helical" evidence="7">
    <location>
        <begin position="273"/>
        <end position="292"/>
    </location>
</feature>
<evidence type="ECO:0000256" key="4">
    <source>
        <dbReference type="ARBA" id="ARBA00022692"/>
    </source>
</evidence>
<keyword evidence="5 7" id="KW-1133">Transmembrane helix</keyword>
<dbReference type="PANTHER" id="PTHR23514:SF3">
    <property type="entry name" value="BYPASS OF STOP CODON PROTEIN 6"/>
    <property type="match status" value="1"/>
</dbReference>
<name>A0A4V3RL83_9CLOT</name>
<evidence type="ECO:0000256" key="1">
    <source>
        <dbReference type="ARBA" id="ARBA00004651"/>
    </source>
</evidence>
<evidence type="ECO:0000256" key="2">
    <source>
        <dbReference type="ARBA" id="ARBA00008335"/>
    </source>
</evidence>
<dbReference type="Gene3D" id="1.20.1250.20">
    <property type="entry name" value="MFS general substrate transporter like domains"/>
    <property type="match status" value="2"/>
</dbReference>
<comment type="caution">
    <text evidence="9">The sequence shown here is derived from an EMBL/GenBank/DDBJ whole genome shotgun (WGS) entry which is preliminary data.</text>
</comment>
<dbReference type="InterPro" id="IPR036259">
    <property type="entry name" value="MFS_trans_sf"/>
</dbReference>
<dbReference type="GO" id="GO:0005886">
    <property type="term" value="C:plasma membrane"/>
    <property type="evidence" value="ECO:0007669"/>
    <property type="project" value="UniProtKB-SubCell"/>
</dbReference>
<dbReference type="RefSeq" id="WP_136006177.1">
    <property type="nucleotide sequence ID" value="NZ_SRYR01000002.1"/>
</dbReference>
<feature type="transmembrane region" description="Helical" evidence="7">
    <location>
        <begin position="155"/>
        <end position="179"/>
    </location>
</feature>
<accession>A0A4V3RL83</accession>
<feature type="transmembrane region" description="Helical" evidence="7">
    <location>
        <begin position="298"/>
        <end position="315"/>
    </location>
</feature>
<keyword evidence="10" id="KW-1185">Reference proteome</keyword>
<dbReference type="OrthoDB" id="9795150at2"/>
<evidence type="ECO:0000256" key="5">
    <source>
        <dbReference type="ARBA" id="ARBA00022989"/>
    </source>
</evidence>
<evidence type="ECO:0000259" key="8">
    <source>
        <dbReference type="PROSITE" id="PS50850"/>
    </source>
</evidence>
<feature type="domain" description="Major facilitator superfamily (MFS) profile" evidence="8">
    <location>
        <begin position="5"/>
        <end position="381"/>
    </location>
</feature>
<feature type="transmembrane region" description="Helical" evidence="7">
    <location>
        <begin position="209"/>
        <end position="228"/>
    </location>
</feature>
<dbReference type="InterPro" id="IPR020846">
    <property type="entry name" value="MFS_dom"/>
</dbReference>
<feature type="transmembrane region" description="Helical" evidence="7">
    <location>
        <begin position="71"/>
        <end position="88"/>
    </location>
</feature>
<dbReference type="PROSITE" id="PS50850">
    <property type="entry name" value="MFS"/>
    <property type="match status" value="1"/>
</dbReference>
<evidence type="ECO:0000256" key="7">
    <source>
        <dbReference type="SAM" id="Phobius"/>
    </source>
</evidence>
<reference evidence="9 10" key="1">
    <citation type="submission" date="2019-04" db="EMBL/GenBank/DDBJ databases">
        <title>Microbes associate with the intestines of laboratory mice.</title>
        <authorList>
            <person name="Navarre W."/>
            <person name="Wong E."/>
            <person name="Huang K."/>
            <person name="Tropini C."/>
            <person name="Ng K."/>
            <person name="Yu B."/>
        </authorList>
    </citation>
    <scope>NUCLEOTIDE SEQUENCE [LARGE SCALE GENOMIC DNA]</scope>
    <source>
        <strain evidence="9 10">NM50_B9-20</strain>
    </source>
</reference>
<evidence type="ECO:0000313" key="9">
    <source>
        <dbReference type="EMBL" id="TGY42720.1"/>
    </source>
</evidence>
<keyword evidence="4 7" id="KW-0812">Transmembrane</keyword>
<proteinExistence type="inferred from homology"/>
<organism evidence="9 10">
    <name type="scientific">Clostridium sartagoforme</name>
    <dbReference type="NCBI Taxonomy" id="84031"/>
    <lineage>
        <taxon>Bacteria</taxon>
        <taxon>Bacillati</taxon>
        <taxon>Bacillota</taxon>
        <taxon>Clostridia</taxon>
        <taxon>Eubacteriales</taxon>
        <taxon>Clostridiaceae</taxon>
        <taxon>Clostridium</taxon>
    </lineage>
</organism>
<feature type="transmembrane region" description="Helical" evidence="7">
    <location>
        <begin position="128"/>
        <end position="149"/>
    </location>
</feature>
<dbReference type="Pfam" id="PF07690">
    <property type="entry name" value="MFS_1"/>
    <property type="match status" value="1"/>
</dbReference>
<keyword evidence="6 7" id="KW-0472">Membrane</keyword>
<dbReference type="AlphaFoldDB" id="A0A4V3RL83"/>
<gene>
    <name evidence="9" type="ORF">E5347_07895</name>
</gene>
<feature type="transmembrane region" description="Helical" evidence="7">
    <location>
        <begin position="327"/>
        <end position="346"/>
    </location>
</feature>